<proteinExistence type="predicted"/>
<dbReference type="SUPFAM" id="SSF50156">
    <property type="entry name" value="PDZ domain-like"/>
    <property type="match status" value="1"/>
</dbReference>
<feature type="domain" description="PDZ" evidence="1">
    <location>
        <begin position="152"/>
        <end position="220"/>
    </location>
</feature>
<dbReference type="Pfam" id="PF13180">
    <property type="entry name" value="PDZ_2"/>
    <property type="match status" value="1"/>
</dbReference>
<comment type="caution">
    <text evidence="2">The sequence shown here is derived from an EMBL/GenBank/DDBJ whole genome shotgun (WGS) entry which is preliminary data.</text>
</comment>
<dbReference type="SMART" id="SM00228">
    <property type="entry name" value="PDZ"/>
    <property type="match status" value="1"/>
</dbReference>
<reference evidence="2" key="1">
    <citation type="submission" date="2009-10" db="EMBL/GenBank/DDBJ databases">
        <title>Diversity of trophic interactions inside an arsenic-rich microbial ecosystem.</title>
        <authorList>
            <person name="Bertin P.N."/>
            <person name="Heinrich-Salmeron A."/>
            <person name="Pelletier E."/>
            <person name="Goulhen-Chollet F."/>
            <person name="Arsene-Ploetze F."/>
            <person name="Gallien S."/>
            <person name="Calteau A."/>
            <person name="Vallenet D."/>
            <person name="Casiot C."/>
            <person name="Chane-Woon-Ming B."/>
            <person name="Giloteaux L."/>
            <person name="Barakat M."/>
            <person name="Bonnefoy V."/>
            <person name="Bruneel O."/>
            <person name="Chandler M."/>
            <person name="Cleiss J."/>
            <person name="Duran R."/>
            <person name="Elbaz-Poulichet F."/>
            <person name="Fonknechten N."/>
            <person name="Lauga B."/>
            <person name="Mornico D."/>
            <person name="Ortet P."/>
            <person name="Schaeffer C."/>
            <person name="Siguier P."/>
            <person name="Alexander Thil Smith A."/>
            <person name="Van Dorsselaer A."/>
            <person name="Weissenbach J."/>
            <person name="Medigue C."/>
            <person name="Le Paslier D."/>
        </authorList>
    </citation>
    <scope>NUCLEOTIDE SEQUENCE</scope>
</reference>
<sequence>MFVRFILGIVVLSMLCTTLAVAADPVFGNSVSSGQSPIMVNDCQFYYRGNLLVGVVDGVRIEYTNESNKTADLIAFLVKSGQHSVIIRDSGKFSPGIEIIHKFRKQTGSAIYSPLFSHPKVTCRAQDVHFVDGTTWRYGETPMASTVTIRRLGLILRNADAGVTIATIAPGGHGEIAGLKQNDLITSFGGNAVHTVEDIKTVLSITQPGAKIPISVLRNGAIVTLTVVL</sequence>
<evidence type="ECO:0000313" key="2">
    <source>
        <dbReference type="EMBL" id="CBH74401.1"/>
    </source>
</evidence>
<evidence type="ECO:0000259" key="1">
    <source>
        <dbReference type="PROSITE" id="PS50106"/>
    </source>
</evidence>
<organism evidence="2">
    <name type="scientific">mine drainage metagenome</name>
    <dbReference type="NCBI Taxonomy" id="410659"/>
    <lineage>
        <taxon>unclassified sequences</taxon>
        <taxon>metagenomes</taxon>
        <taxon>ecological metagenomes</taxon>
    </lineage>
</organism>
<dbReference type="InterPro" id="IPR036034">
    <property type="entry name" value="PDZ_sf"/>
</dbReference>
<dbReference type="PROSITE" id="PS50106">
    <property type="entry name" value="PDZ"/>
    <property type="match status" value="1"/>
</dbReference>
<dbReference type="Gene3D" id="2.30.42.10">
    <property type="match status" value="1"/>
</dbReference>
<dbReference type="EMBL" id="CABO01000044">
    <property type="protein sequence ID" value="CBI02922.1"/>
    <property type="molecule type" value="Genomic_DNA"/>
</dbReference>
<accession>E6PD66</accession>
<dbReference type="EMBL" id="CABL01000001">
    <property type="protein sequence ID" value="CBH74401.1"/>
    <property type="molecule type" value="Genomic_DNA"/>
</dbReference>
<evidence type="ECO:0000313" key="3">
    <source>
        <dbReference type="EMBL" id="CBI02922.1"/>
    </source>
</evidence>
<protein>
    <recommendedName>
        <fullName evidence="1">PDZ domain-containing protein</fullName>
    </recommendedName>
</protein>
<gene>
    <name evidence="2" type="ORF">CARN1_2288</name>
    <name evidence="3" type="ORF">CARN4_2693</name>
</gene>
<name>E6PD66_9ZZZZ</name>
<dbReference type="AlphaFoldDB" id="E6PD66"/>
<dbReference type="InterPro" id="IPR001478">
    <property type="entry name" value="PDZ"/>
</dbReference>